<dbReference type="EMBL" id="CAICTM010000264">
    <property type="protein sequence ID" value="CAB9506399.1"/>
    <property type="molecule type" value="Genomic_DNA"/>
</dbReference>
<dbReference type="InterPro" id="IPR011990">
    <property type="entry name" value="TPR-like_helical_dom_sf"/>
</dbReference>
<dbReference type="Proteomes" id="UP001153069">
    <property type="component" value="Unassembled WGS sequence"/>
</dbReference>
<evidence type="ECO:0000313" key="3">
    <source>
        <dbReference type="Proteomes" id="UP001153069"/>
    </source>
</evidence>
<evidence type="ECO:0000313" key="2">
    <source>
        <dbReference type="EMBL" id="CAB9506399.1"/>
    </source>
</evidence>
<feature type="compositionally biased region" description="Low complexity" evidence="1">
    <location>
        <begin position="482"/>
        <end position="505"/>
    </location>
</feature>
<name>A0A9N8DSX4_9STRA</name>
<protein>
    <submittedName>
        <fullName evidence="2">Uncharacterized protein</fullName>
    </submittedName>
</protein>
<reference evidence="2" key="1">
    <citation type="submission" date="2020-06" db="EMBL/GenBank/DDBJ databases">
        <authorList>
            <consortium name="Plant Systems Biology data submission"/>
        </authorList>
    </citation>
    <scope>NUCLEOTIDE SEQUENCE</scope>
    <source>
        <strain evidence="2">D6</strain>
    </source>
</reference>
<keyword evidence="3" id="KW-1185">Reference proteome</keyword>
<evidence type="ECO:0000256" key="1">
    <source>
        <dbReference type="SAM" id="MobiDB-lite"/>
    </source>
</evidence>
<organism evidence="2 3">
    <name type="scientific">Seminavis robusta</name>
    <dbReference type="NCBI Taxonomy" id="568900"/>
    <lineage>
        <taxon>Eukaryota</taxon>
        <taxon>Sar</taxon>
        <taxon>Stramenopiles</taxon>
        <taxon>Ochrophyta</taxon>
        <taxon>Bacillariophyta</taxon>
        <taxon>Bacillariophyceae</taxon>
        <taxon>Bacillariophycidae</taxon>
        <taxon>Naviculales</taxon>
        <taxon>Naviculaceae</taxon>
        <taxon>Seminavis</taxon>
    </lineage>
</organism>
<sequence>MRKPRTVTLQQSITVAPLSMEELLSPRVEGICINQKFQKESKCQATISKVEWFVMELEQGNWFPLRNQLLALKVDPDAKNSFLDRVAARYRTKTTPTSNSSEMAWRKGMDEWCHKEPENPDGFLLYGQLWITEAWSALRQQQQEQQLQSIDQTESSSRTSLSMQVFHQRQELAQQKLKIALQLDPTDPLIYVNLLTATRELKQLKATFTQFRQDASDPHNLLVHQTMLVRLSPHWGGSIPEMIDFARECTLRPTGKTVAPPLGHELWTLLPQAHYKAWHYTQQQQQQQMDASDKSQDDAYFKNMRVADRKEIVKAYRKYRSSLSATNDADEVVGNDLFAFCLYQVRAYREAHAEFERIGDVPLNPQPWHRAAAGGNKTHLAVYAKARAKVAAHVSKKNSQQTKSARAMSRQVSVEVANAASRRVSQQQATEPQRNPQSTACNDRSVSKSLMPPPTVNNDDDKPQGTHPHASALQRQVSVEVANAAATRQQRRQQAAPRRNSQSRALQRQVSVEVANAAQHRALRRQSSAEAAAQARAMFFRRTASKEAAALGRKKALLFQCK</sequence>
<dbReference type="AlphaFoldDB" id="A0A9N8DSX4"/>
<proteinExistence type="predicted"/>
<accession>A0A9N8DSX4</accession>
<gene>
    <name evidence="2" type="ORF">SEMRO_265_G102930.1</name>
</gene>
<feature type="region of interest" description="Disordered" evidence="1">
    <location>
        <begin position="394"/>
        <end position="510"/>
    </location>
</feature>
<comment type="caution">
    <text evidence="2">The sequence shown here is derived from an EMBL/GenBank/DDBJ whole genome shotgun (WGS) entry which is preliminary data.</text>
</comment>
<dbReference type="SUPFAM" id="SSF48452">
    <property type="entry name" value="TPR-like"/>
    <property type="match status" value="1"/>
</dbReference>
<feature type="compositionally biased region" description="Polar residues" evidence="1">
    <location>
        <begin position="423"/>
        <end position="448"/>
    </location>
</feature>